<keyword evidence="6 7" id="KW-0472">Membrane</keyword>
<keyword evidence="9" id="KW-1185">Reference proteome</keyword>
<dbReference type="RefSeq" id="WP_022635749.1">
    <property type="nucleotide sequence ID" value="NZ_ASJR01000001.1"/>
</dbReference>
<organism evidence="8 9">
    <name type="scientific">Chitinivibrio alkaliphilus ACht1</name>
    <dbReference type="NCBI Taxonomy" id="1313304"/>
    <lineage>
        <taxon>Bacteria</taxon>
        <taxon>Pseudomonadati</taxon>
        <taxon>Fibrobacterota</taxon>
        <taxon>Chitinivibrionia</taxon>
        <taxon>Chitinivibrionales</taxon>
        <taxon>Chitinivibrionaceae</taxon>
        <taxon>Chitinivibrio</taxon>
    </lineage>
</organism>
<feature type="transmembrane region" description="Helical" evidence="7">
    <location>
        <begin position="390"/>
        <end position="414"/>
    </location>
</feature>
<dbReference type="STRING" id="1313304.CALK_0190"/>
<keyword evidence="2" id="KW-0813">Transport</keyword>
<name>U7DAG4_9BACT</name>
<keyword evidence="5 7" id="KW-1133">Transmembrane helix</keyword>
<evidence type="ECO:0000256" key="3">
    <source>
        <dbReference type="ARBA" id="ARBA00022475"/>
    </source>
</evidence>
<feature type="transmembrane region" description="Helical" evidence="7">
    <location>
        <begin position="92"/>
        <end position="113"/>
    </location>
</feature>
<evidence type="ECO:0000256" key="2">
    <source>
        <dbReference type="ARBA" id="ARBA00022448"/>
    </source>
</evidence>
<dbReference type="InterPro" id="IPR002528">
    <property type="entry name" value="MATE_fam"/>
</dbReference>
<protein>
    <submittedName>
        <fullName evidence="8">MATE efflux family protein</fullName>
    </submittedName>
</protein>
<gene>
    <name evidence="8" type="ORF">CALK_0190</name>
</gene>
<feature type="transmembrane region" description="Helical" evidence="7">
    <location>
        <begin position="133"/>
        <end position="153"/>
    </location>
</feature>
<dbReference type="PANTHER" id="PTHR42925">
    <property type="entry name" value="MULTIDRUG AND TOXIN EFFLUX PROTEIN MATE FAMILY"/>
    <property type="match status" value="1"/>
</dbReference>
<evidence type="ECO:0000256" key="1">
    <source>
        <dbReference type="ARBA" id="ARBA00004651"/>
    </source>
</evidence>
<feature type="transmembrane region" description="Helical" evidence="7">
    <location>
        <begin position="319"/>
        <end position="339"/>
    </location>
</feature>
<evidence type="ECO:0000256" key="4">
    <source>
        <dbReference type="ARBA" id="ARBA00022692"/>
    </source>
</evidence>
<dbReference type="NCBIfam" id="TIGR00797">
    <property type="entry name" value="matE"/>
    <property type="match status" value="1"/>
</dbReference>
<feature type="transmembrane region" description="Helical" evidence="7">
    <location>
        <begin position="359"/>
        <end position="378"/>
    </location>
</feature>
<evidence type="ECO:0000256" key="5">
    <source>
        <dbReference type="ARBA" id="ARBA00022989"/>
    </source>
</evidence>
<evidence type="ECO:0000256" key="7">
    <source>
        <dbReference type="SAM" id="Phobius"/>
    </source>
</evidence>
<feature type="transmembrane region" description="Helical" evidence="7">
    <location>
        <begin position="57"/>
        <end position="80"/>
    </location>
</feature>
<feature type="transmembrane region" description="Helical" evidence="7">
    <location>
        <begin position="193"/>
        <end position="217"/>
    </location>
</feature>
<dbReference type="GO" id="GO:0042910">
    <property type="term" value="F:xenobiotic transmembrane transporter activity"/>
    <property type="evidence" value="ECO:0007669"/>
    <property type="project" value="InterPro"/>
</dbReference>
<evidence type="ECO:0000313" key="8">
    <source>
        <dbReference type="EMBL" id="ERP39389.1"/>
    </source>
</evidence>
<dbReference type="CDD" id="cd13134">
    <property type="entry name" value="MATE_like_8"/>
    <property type="match status" value="1"/>
</dbReference>
<dbReference type="GO" id="GO:0015297">
    <property type="term" value="F:antiporter activity"/>
    <property type="evidence" value="ECO:0007669"/>
    <property type="project" value="InterPro"/>
</dbReference>
<keyword evidence="3" id="KW-1003">Cell membrane</keyword>
<reference evidence="8 9" key="1">
    <citation type="journal article" date="2013" name="Environ. Microbiol.">
        <title>Genome analysis of Chitinivibrio alkaliphilus gen. nov., sp. nov., a novel extremely haloalkaliphilic anaerobic chitinolytic bacterium from the candidate phylum Termite Group 3.</title>
        <authorList>
            <person name="Sorokin D.Y."/>
            <person name="Gumerov V.M."/>
            <person name="Rakitin A.L."/>
            <person name="Beletsky A.V."/>
            <person name="Damste J.S."/>
            <person name="Muyzer G."/>
            <person name="Mardanov A.V."/>
            <person name="Ravin N.V."/>
        </authorList>
    </citation>
    <scope>NUCLEOTIDE SEQUENCE [LARGE SCALE GENOMIC DNA]</scope>
    <source>
        <strain evidence="8 9">ACht1</strain>
    </source>
</reference>
<comment type="subcellular location">
    <subcellularLocation>
        <location evidence="1">Cell membrane</location>
        <topology evidence="1">Multi-pass membrane protein</topology>
    </subcellularLocation>
</comment>
<comment type="caution">
    <text evidence="8">The sequence shown here is derived from an EMBL/GenBank/DDBJ whole genome shotgun (WGS) entry which is preliminary data.</text>
</comment>
<feature type="transmembrane region" description="Helical" evidence="7">
    <location>
        <begin position="284"/>
        <end position="307"/>
    </location>
</feature>
<dbReference type="EMBL" id="ASJR01000001">
    <property type="protein sequence ID" value="ERP39389.1"/>
    <property type="molecule type" value="Genomic_DNA"/>
</dbReference>
<evidence type="ECO:0000313" key="9">
    <source>
        <dbReference type="Proteomes" id="UP000017148"/>
    </source>
</evidence>
<evidence type="ECO:0000256" key="6">
    <source>
        <dbReference type="ARBA" id="ARBA00023136"/>
    </source>
</evidence>
<keyword evidence="4 7" id="KW-0812">Transmembrane</keyword>
<sequence length="457" mass="49868">MTLATLFDPAFFKRILPVALPLALRHFLISSLSLIDTVMISNVSETSIAAVDLANQITFLFIVTMIGITGGASIYTSQYWGNKDHRGIKRTLGLTLMVALVFGGATSLFAFFFPEQILSFYTDTPAIISEGSLYLQIVAFSYVLSGISLSYGAALQSIRRPKLPVLISVVALSLNTLLNYIFIFGNFGAPEMGIAGAAMATLLSRIVEVLLLVYIAYRLKTPVAATVKELTAFTGEYVTRVFKTSLPIVINQFMWAGGTSIYKRYYAQLGRDAITAVSISEKTISMFIIIFFGTATAASVIIGNSIGENNMEQAKQDGHRILILAPMAGIIVALLFYAISPVVPTIFSVTGEMRDTTLVVLSVFAVTLPFKMYNMHLVDGVLRSGGDTKVGMLLDVCGVWLIGIPVAHISTTYFNFPIEVVYLLIASEELIKAVVGTMRIASGKWIRRLISDNEKYE</sequence>
<dbReference type="InterPro" id="IPR048279">
    <property type="entry name" value="MdtK-like"/>
</dbReference>
<accession>U7DAG4</accession>
<dbReference type="InterPro" id="IPR047135">
    <property type="entry name" value="YsiQ"/>
</dbReference>
<dbReference type="Pfam" id="PF01554">
    <property type="entry name" value="MatE"/>
    <property type="match status" value="2"/>
</dbReference>
<dbReference type="Proteomes" id="UP000017148">
    <property type="component" value="Unassembled WGS sequence"/>
</dbReference>
<dbReference type="eggNOG" id="COG0534">
    <property type="taxonomic scope" value="Bacteria"/>
</dbReference>
<dbReference type="PANTHER" id="PTHR42925:SF2">
    <property type="entry name" value="NA+ DRIVEN MULTIDRUG EFFLUX PUMP"/>
    <property type="match status" value="1"/>
</dbReference>
<dbReference type="GO" id="GO:0005886">
    <property type="term" value="C:plasma membrane"/>
    <property type="evidence" value="ECO:0007669"/>
    <property type="project" value="UniProtKB-SubCell"/>
</dbReference>
<dbReference type="AlphaFoldDB" id="U7DAG4"/>
<feature type="transmembrane region" description="Helical" evidence="7">
    <location>
        <begin position="165"/>
        <end position="187"/>
    </location>
</feature>
<dbReference type="OrthoDB" id="9806302at2"/>
<proteinExistence type="predicted"/>
<dbReference type="PIRSF" id="PIRSF006603">
    <property type="entry name" value="DinF"/>
    <property type="match status" value="1"/>
</dbReference>